<proteinExistence type="predicted"/>
<feature type="transmembrane region" description="Helical" evidence="1">
    <location>
        <begin position="12"/>
        <end position="32"/>
    </location>
</feature>
<gene>
    <name evidence="2" type="ORF">ACFOEB_10865</name>
</gene>
<dbReference type="Proteomes" id="UP001595548">
    <property type="component" value="Unassembled WGS sequence"/>
</dbReference>
<keyword evidence="1" id="KW-0812">Transmembrane</keyword>
<name>A0ABV7HPM6_9GAMM</name>
<organism evidence="2 3">
    <name type="scientific">Gilvimarinus japonicus</name>
    <dbReference type="NCBI Taxonomy" id="1796469"/>
    <lineage>
        <taxon>Bacteria</taxon>
        <taxon>Pseudomonadati</taxon>
        <taxon>Pseudomonadota</taxon>
        <taxon>Gammaproteobacteria</taxon>
        <taxon>Cellvibrionales</taxon>
        <taxon>Cellvibrionaceae</taxon>
        <taxon>Gilvimarinus</taxon>
    </lineage>
</organism>
<keyword evidence="1" id="KW-0472">Membrane</keyword>
<feature type="transmembrane region" description="Helical" evidence="1">
    <location>
        <begin position="77"/>
        <end position="103"/>
    </location>
</feature>
<protein>
    <submittedName>
        <fullName evidence="2">Uncharacterized protein</fullName>
    </submittedName>
</protein>
<sequence>MKSDNFVADIKILFDYIRNIGLCVAIILGVPYVESLIPFFSAKVIFAAFSVGVVFGLYVLNYMWLRSALKTEPTSKFFHSFGILTLIIVFTMTLGGASIYNLFSKSQAFSWVY</sequence>
<dbReference type="EMBL" id="JBHRTL010000006">
    <property type="protein sequence ID" value="MFC3155702.1"/>
    <property type="molecule type" value="Genomic_DNA"/>
</dbReference>
<keyword evidence="3" id="KW-1185">Reference proteome</keyword>
<comment type="caution">
    <text evidence="2">The sequence shown here is derived from an EMBL/GenBank/DDBJ whole genome shotgun (WGS) entry which is preliminary data.</text>
</comment>
<feature type="transmembrane region" description="Helical" evidence="1">
    <location>
        <begin position="44"/>
        <end position="65"/>
    </location>
</feature>
<evidence type="ECO:0000313" key="2">
    <source>
        <dbReference type="EMBL" id="MFC3155702.1"/>
    </source>
</evidence>
<accession>A0ABV7HPM6</accession>
<keyword evidence="1" id="KW-1133">Transmembrane helix</keyword>
<reference evidence="3" key="1">
    <citation type="journal article" date="2019" name="Int. J. Syst. Evol. Microbiol.">
        <title>The Global Catalogue of Microorganisms (GCM) 10K type strain sequencing project: providing services to taxonomists for standard genome sequencing and annotation.</title>
        <authorList>
            <consortium name="The Broad Institute Genomics Platform"/>
            <consortium name="The Broad Institute Genome Sequencing Center for Infectious Disease"/>
            <person name="Wu L."/>
            <person name="Ma J."/>
        </authorList>
    </citation>
    <scope>NUCLEOTIDE SEQUENCE [LARGE SCALE GENOMIC DNA]</scope>
    <source>
        <strain evidence="3">KCTC 52141</strain>
    </source>
</reference>
<dbReference type="RefSeq" id="WP_382416545.1">
    <property type="nucleotide sequence ID" value="NZ_AP031500.1"/>
</dbReference>
<evidence type="ECO:0000256" key="1">
    <source>
        <dbReference type="SAM" id="Phobius"/>
    </source>
</evidence>
<evidence type="ECO:0000313" key="3">
    <source>
        <dbReference type="Proteomes" id="UP001595548"/>
    </source>
</evidence>